<feature type="transmembrane region" description="Helical" evidence="1">
    <location>
        <begin position="282"/>
        <end position="302"/>
    </location>
</feature>
<feature type="transmembrane region" description="Helical" evidence="1">
    <location>
        <begin position="33"/>
        <end position="55"/>
    </location>
</feature>
<dbReference type="SUPFAM" id="SSF55785">
    <property type="entry name" value="PYP-like sensor domain (PAS domain)"/>
    <property type="match status" value="1"/>
</dbReference>
<feature type="transmembrane region" description="Helical" evidence="1">
    <location>
        <begin position="105"/>
        <end position="128"/>
    </location>
</feature>
<dbReference type="PANTHER" id="PTHR44757:SF2">
    <property type="entry name" value="BIOFILM ARCHITECTURE MAINTENANCE PROTEIN MBAA"/>
    <property type="match status" value="1"/>
</dbReference>
<organism evidence="5 6">
    <name type="scientific">Nocardiopsis ansamitocini</name>
    <dbReference type="NCBI Taxonomy" id="1670832"/>
    <lineage>
        <taxon>Bacteria</taxon>
        <taxon>Bacillati</taxon>
        <taxon>Actinomycetota</taxon>
        <taxon>Actinomycetes</taxon>
        <taxon>Streptosporangiales</taxon>
        <taxon>Nocardiopsidaceae</taxon>
        <taxon>Nocardiopsis</taxon>
    </lineage>
</organism>
<dbReference type="SMART" id="SM00091">
    <property type="entry name" value="PAS"/>
    <property type="match status" value="1"/>
</dbReference>
<dbReference type="NCBIfam" id="TIGR00229">
    <property type="entry name" value="sensory_box"/>
    <property type="match status" value="1"/>
</dbReference>
<dbReference type="SUPFAM" id="SSF55073">
    <property type="entry name" value="Nucleotide cyclase"/>
    <property type="match status" value="1"/>
</dbReference>
<dbReference type="InterPro" id="IPR043128">
    <property type="entry name" value="Rev_trsase/Diguanyl_cyclase"/>
</dbReference>
<accession>A0A9W6UI40</accession>
<dbReference type="CDD" id="cd01948">
    <property type="entry name" value="EAL"/>
    <property type="match status" value="1"/>
</dbReference>
<dbReference type="SMART" id="SM00267">
    <property type="entry name" value="GGDEF"/>
    <property type="match status" value="1"/>
</dbReference>
<evidence type="ECO:0000259" key="3">
    <source>
        <dbReference type="PROSITE" id="PS50883"/>
    </source>
</evidence>
<dbReference type="PROSITE" id="PS50887">
    <property type="entry name" value="GGDEF"/>
    <property type="match status" value="1"/>
</dbReference>
<dbReference type="PROSITE" id="PS50883">
    <property type="entry name" value="EAL"/>
    <property type="match status" value="1"/>
</dbReference>
<feature type="domain" description="GGDEF" evidence="4">
    <location>
        <begin position="503"/>
        <end position="637"/>
    </location>
</feature>
<keyword evidence="1" id="KW-0472">Membrane</keyword>
<feature type="domain" description="EAL" evidence="3">
    <location>
        <begin position="646"/>
        <end position="899"/>
    </location>
</feature>
<comment type="caution">
    <text evidence="5">The sequence shown here is derived from an EMBL/GenBank/DDBJ whole genome shotgun (WGS) entry which is preliminary data.</text>
</comment>
<feature type="domain" description="PAS" evidence="2">
    <location>
        <begin position="341"/>
        <end position="411"/>
    </location>
</feature>
<dbReference type="Gene3D" id="3.20.20.450">
    <property type="entry name" value="EAL domain"/>
    <property type="match status" value="1"/>
</dbReference>
<dbReference type="SMART" id="SM00052">
    <property type="entry name" value="EAL"/>
    <property type="match status" value="1"/>
</dbReference>
<dbReference type="EMBL" id="BSQG01000001">
    <property type="protein sequence ID" value="GLU46655.1"/>
    <property type="molecule type" value="Genomic_DNA"/>
</dbReference>
<evidence type="ECO:0000313" key="5">
    <source>
        <dbReference type="EMBL" id="GLU46655.1"/>
    </source>
</evidence>
<dbReference type="InterPro" id="IPR000014">
    <property type="entry name" value="PAS"/>
</dbReference>
<feature type="transmembrane region" description="Helical" evidence="1">
    <location>
        <begin position="242"/>
        <end position="261"/>
    </location>
</feature>
<dbReference type="NCBIfam" id="TIGR00254">
    <property type="entry name" value="GGDEF"/>
    <property type="match status" value="1"/>
</dbReference>
<dbReference type="InterPro" id="IPR052155">
    <property type="entry name" value="Biofilm_reg_signaling"/>
</dbReference>
<dbReference type="InterPro" id="IPR029787">
    <property type="entry name" value="Nucleotide_cyclase"/>
</dbReference>
<dbReference type="InterPro" id="IPR035919">
    <property type="entry name" value="EAL_sf"/>
</dbReference>
<dbReference type="InterPro" id="IPR013655">
    <property type="entry name" value="PAS_fold_3"/>
</dbReference>
<feature type="transmembrane region" description="Helical" evidence="1">
    <location>
        <begin position="209"/>
        <end position="230"/>
    </location>
</feature>
<evidence type="ECO:0000313" key="6">
    <source>
        <dbReference type="Proteomes" id="UP001165092"/>
    </source>
</evidence>
<protein>
    <submittedName>
        <fullName evidence="5">Uncharacterized protein</fullName>
    </submittedName>
</protein>
<keyword evidence="1" id="KW-0812">Transmembrane</keyword>
<dbReference type="Gene3D" id="3.30.450.20">
    <property type="entry name" value="PAS domain"/>
    <property type="match status" value="1"/>
</dbReference>
<feature type="transmembrane region" description="Helical" evidence="1">
    <location>
        <begin position="76"/>
        <end position="93"/>
    </location>
</feature>
<dbReference type="RefSeq" id="WP_285757488.1">
    <property type="nucleotide sequence ID" value="NZ_BSQG01000001.1"/>
</dbReference>
<keyword evidence="1" id="KW-1133">Transmembrane helix</keyword>
<dbReference type="InterPro" id="IPR035965">
    <property type="entry name" value="PAS-like_dom_sf"/>
</dbReference>
<dbReference type="PROSITE" id="PS50112">
    <property type="entry name" value="PAS"/>
    <property type="match status" value="1"/>
</dbReference>
<evidence type="ECO:0000259" key="2">
    <source>
        <dbReference type="PROSITE" id="PS50112"/>
    </source>
</evidence>
<gene>
    <name evidence="5" type="ORF">Nans01_10060</name>
</gene>
<dbReference type="CDD" id="cd00130">
    <property type="entry name" value="PAS"/>
    <property type="match status" value="1"/>
</dbReference>
<dbReference type="Pfam" id="PF00990">
    <property type="entry name" value="GGDEF"/>
    <property type="match status" value="1"/>
</dbReference>
<dbReference type="SUPFAM" id="SSF141868">
    <property type="entry name" value="EAL domain-like"/>
    <property type="match status" value="1"/>
</dbReference>
<dbReference type="Pfam" id="PF08447">
    <property type="entry name" value="PAS_3"/>
    <property type="match status" value="1"/>
</dbReference>
<evidence type="ECO:0000259" key="4">
    <source>
        <dbReference type="PROSITE" id="PS50887"/>
    </source>
</evidence>
<feature type="transmembrane region" description="Helical" evidence="1">
    <location>
        <begin position="148"/>
        <end position="167"/>
    </location>
</feature>
<keyword evidence="6" id="KW-1185">Reference proteome</keyword>
<reference evidence="5" key="1">
    <citation type="submission" date="2023-02" db="EMBL/GenBank/DDBJ databases">
        <title>Nocardiopsis ansamitocini NBRC 112285.</title>
        <authorList>
            <person name="Ichikawa N."/>
            <person name="Sato H."/>
            <person name="Tonouchi N."/>
        </authorList>
    </citation>
    <scope>NUCLEOTIDE SEQUENCE</scope>
    <source>
        <strain evidence="5">NBRC 112285</strain>
    </source>
</reference>
<feature type="transmembrane region" description="Helical" evidence="1">
    <location>
        <begin position="7"/>
        <end position="27"/>
    </location>
</feature>
<sequence length="903" mass="96966">MKSDSRVWFAAILIVTAVYALGTLFPVQGISLTVWAGTWPTAIAAGLAGISMLYAARLHSIADDGQASADGADSAAGLRFFGFSALAWCAGAITNGVTGLFGPAAAFSLTFGDLFSLIALPLFFLGFLKFAPLPHGARTVVRHLTDSYVCAAAVFAVVWLVLFQPLYRDLGEGSGFVAFALVYPVADIAVLCFLAPLVFTSPHSTRRAVLLAMGAFIVICGADLIGTITRLTGEAPAGGIEYPVRLFGFALLAGLPWLILGRTGAAPRRITGRGLYRFAPEIAASLALAIATVALTVGGLWVNGVAPVLPLVAGSAVLVLLVRLLGLLEENSTLSRMVHSRERHFHELAKHSGDVILILDDDGRIFSLSPGTAEAFGYRLDDILADPVTALIHPEDLPQVKRAMATFRRDSGDGIHLRVRVRAADGTWRHTTSTASVYERPGEPKRLLFTTRDISAQVELQKQVDHLTFHDGVTGLPNRAYLEERTREVLSRRTEPEEGQPKTEIAAIFLDLDGFTAVNDSAGHTFGDYLLAQAGRRLRATMGAGDTLARWGGDEFAVLIEDSPRADNVVDLAERLIRVIGGEPFQVADREVVLTASAGVAFAAPETGSGELLRNADMAMARAKEEGGGGRLELYAAHMHAKVVGRLELQTELRQALADNAFTLEYQPVVNLETSRVTAVEALVRWRKNGQLVPPDDFIAPAEESGLIVPLGEWILREACQKVAVWRGTTGLDIRLSVNISVKQVLSPRFVETVAGVLAECALNADVLTMEVDEEVLLENPGQAVDRLAELRDLGVRLAIDDFGMGYASLAHLRQLRVDEIKIDRSFIRDLGGDGTVTLLTQTIIRLGQDLGMQVTAEGIEHPRQLDRLRAMGCAYGQGFLVARPMPADGVEALVGGETATAL</sequence>
<dbReference type="Pfam" id="PF00563">
    <property type="entry name" value="EAL"/>
    <property type="match status" value="1"/>
</dbReference>
<dbReference type="CDD" id="cd01949">
    <property type="entry name" value="GGDEF"/>
    <property type="match status" value="1"/>
</dbReference>
<evidence type="ECO:0000256" key="1">
    <source>
        <dbReference type="SAM" id="Phobius"/>
    </source>
</evidence>
<dbReference type="PANTHER" id="PTHR44757">
    <property type="entry name" value="DIGUANYLATE CYCLASE DGCP"/>
    <property type="match status" value="1"/>
</dbReference>
<dbReference type="Proteomes" id="UP001165092">
    <property type="component" value="Unassembled WGS sequence"/>
</dbReference>
<dbReference type="InterPro" id="IPR001633">
    <property type="entry name" value="EAL_dom"/>
</dbReference>
<dbReference type="Gene3D" id="3.30.70.270">
    <property type="match status" value="1"/>
</dbReference>
<dbReference type="InterPro" id="IPR000160">
    <property type="entry name" value="GGDEF_dom"/>
</dbReference>
<dbReference type="AlphaFoldDB" id="A0A9W6UI40"/>
<proteinExistence type="predicted"/>
<feature type="transmembrane region" description="Helical" evidence="1">
    <location>
        <begin position="173"/>
        <end position="197"/>
    </location>
</feature>
<name>A0A9W6UI40_9ACTN</name>